<organism evidence="1 2">
    <name type="scientific">Reticulibacter mediterranei</name>
    <dbReference type="NCBI Taxonomy" id="2778369"/>
    <lineage>
        <taxon>Bacteria</taxon>
        <taxon>Bacillati</taxon>
        <taxon>Chloroflexota</taxon>
        <taxon>Ktedonobacteria</taxon>
        <taxon>Ktedonobacterales</taxon>
        <taxon>Reticulibacteraceae</taxon>
        <taxon>Reticulibacter</taxon>
    </lineage>
</organism>
<dbReference type="RefSeq" id="WP_220207110.1">
    <property type="nucleotide sequence ID" value="NZ_BNJK01000001.1"/>
</dbReference>
<dbReference type="PANTHER" id="PTHR38733:SF1">
    <property type="entry name" value="TYPE IV METHYL-DIRECTED RESTRICTION ENZYME ECOKMCRBC"/>
    <property type="match status" value="1"/>
</dbReference>
<comment type="caution">
    <text evidence="1">The sequence shown here is derived from an EMBL/GenBank/DDBJ whole genome shotgun (WGS) entry which is preliminary data.</text>
</comment>
<reference evidence="1" key="1">
    <citation type="submission" date="2020-10" db="EMBL/GenBank/DDBJ databases">
        <title>Taxonomic study of unclassified bacteria belonging to the class Ktedonobacteria.</title>
        <authorList>
            <person name="Yabe S."/>
            <person name="Wang C.M."/>
            <person name="Zheng Y."/>
            <person name="Sakai Y."/>
            <person name="Cavaletti L."/>
            <person name="Monciardini P."/>
            <person name="Donadio S."/>
        </authorList>
    </citation>
    <scope>NUCLEOTIDE SEQUENCE</scope>
    <source>
        <strain evidence="1">ID150040</strain>
    </source>
</reference>
<dbReference type="PANTHER" id="PTHR38733">
    <property type="entry name" value="PROTEIN MCRC"/>
    <property type="match status" value="1"/>
</dbReference>
<evidence type="ECO:0000313" key="1">
    <source>
        <dbReference type="EMBL" id="GHO96486.1"/>
    </source>
</evidence>
<dbReference type="AlphaFoldDB" id="A0A8J3IW98"/>
<dbReference type="EMBL" id="BNJK01000001">
    <property type="protein sequence ID" value="GHO96486.1"/>
    <property type="molecule type" value="Genomic_DNA"/>
</dbReference>
<dbReference type="Pfam" id="PF10117">
    <property type="entry name" value="McrBC"/>
    <property type="match status" value="1"/>
</dbReference>
<name>A0A8J3IW98_9CHLR</name>
<accession>A0A8J3IW98</accession>
<proteinExistence type="predicted"/>
<sequence length="432" mass="49673">MSVSIEMQEWQTAAPATHSHLANLALPEDNAMQQLIEQLSTSGQLKIIEKRQGLVLETSSYVGRITLGDVQVTIRPKIQMMPLLRLMQYAYGLRQLDLSATATFDVEASSFQDLLIYQLANEVSDLLTRGLQRQYVRKQEQLGSPRGRVDVQRLARQGGIMQATLPCMHYLRLEDSLLNQVLLAGIRFGVRLANDDVLRLKLQHLEHFYCSEISAVKLNWHLLSRVRQEMNRLTTAYAPILTLIEILLASTGISLGEQYQALHLPGFLFDMNMFFQHLLTRFLQEHLSEYEVQDQYSLDSIMRYSENPRKRRPPALRPDYVIWQKGKIVAILDAKYRDLWQKELPPHMLYQLIMYAIGQEHCTSATILYPTTTSDAQDARIEMRIPAHQQGKASVVLRPVDVLQLDALLSHEGTRDNKRERINFARQLILKV</sequence>
<evidence type="ECO:0008006" key="3">
    <source>
        <dbReference type="Google" id="ProtNLM"/>
    </source>
</evidence>
<protein>
    <recommendedName>
        <fullName evidence="3">Restriction endonuclease</fullName>
    </recommendedName>
</protein>
<keyword evidence="2" id="KW-1185">Reference proteome</keyword>
<dbReference type="InterPro" id="IPR019292">
    <property type="entry name" value="McrC"/>
</dbReference>
<evidence type="ECO:0000313" key="2">
    <source>
        <dbReference type="Proteomes" id="UP000597444"/>
    </source>
</evidence>
<dbReference type="Proteomes" id="UP000597444">
    <property type="component" value="Unassembled WGS sequence"/>
</dbReference>
<gene>
    <name evidence="1" type="ORF">KSF_065340</name>
</gene>